<dbReference type="Gene3D" id="3.30.565.10">
    <property type="entry name" value="Histidine kinase-like ATPase, C-terminal domain"/>
    <property type="match status" value="1"/>
</dbReference>
<evidence type="ECO:0000256" key="10">
    <source>
        <dbReference type="ARBA" id="ARBA00070152"/>
    </source>
</evidence>
<dbReference type="InterPro" id="IPR035965">
    <property type="entry name" value="PAS-like_dom_sf"/>
</dbReference>
<dbReference type="CDD" id="cd16922">
    <property type="entry name" value="HATPase_EvgS-ArcB-TorS-like"/>
    <property type="match status" value="1"/>
</dbReference>
<dbReference type="InterPro" id="IPR003661">
    <property type="entry name" value="HisK_dim/P_dom"/>
</dbReference>
<keyword evidence="6" id="KW-0418">Kinase</keyword>
<dbReference type="SUPFAM" id="SSF55874">
    <property type="entry name" value="ATPase domain of HSP90 chaperone/DNA topoisomerase II/histidine kinase"/>
    <property type="match status" value="1"/>
</dbReference>
<dbReference type="InterPro" id="IPR036890">
    <property type="entry name" value="HATPase_C_sf"/>
</dbReference>
<dbReference type="SUPFAM" id="SSF47384">
    <property type="entry name" value="Homodimeric domain of signal transducing histidine kinase"/>
    <property type="match status" value="1"/>
</dbReference>
<gene>
    <name evidence="12" type="ORF">CAGGBEG34_30029</name>
</gene>
<reference evidence="12 13" key="1">
    <citation type="submission" date="2011-08" db="EMBL/GenBank/DDBJ databases">
        <title>The genome of the obligate endobacterium of an arbuscular mycorrhizal fungus reveals an interphylum network of nutritional interactions.</title>
        <authorList>
            <person name="Ghignone S."/>
            <person name="Salvioli A."/>
            <person name="Anca I."/>
            <person name="Lumini E."/>
            <person name="Ortu G."/>
            <person name="Petiti L."/>
            <person name="Cruveiller S."/>
            <person name="Bianciotto V."/>
            <person name="Piffanelli P."/>
            <person name="Lanfranco L."/>
            <person name="Bonfante P."/>
        </authorList>
    </citation>
    <scope>NUCLEOTIDE SEQUENCE [LARGE SCALE GENOMIC DNA]</scope>
    <source>
        <strain evidence="12 13">BEG34</strain>
    </source>
</reference>
<dbReference type="EC" id="2.7.13.3" evidence="2"/>
<protein>
    <recommendedName>
        <fullName evidence="10">Virulence sensor protein BvgS</fullName>
        <ecNumber evidence="2">2.7.13.3</ecNumber>
    </recommendedName>
</protein>
<dbReference type="GO" id="GO:0000155">
    <property type="term" value="F:phosphorelay sensor kinase activity"/>
    <property type="evidence" value="ECO:0007669"/>
    <property type="project" value="InterPro"/>
</dbReference>
<dbReference type="InterPro" id="IPR003594">
    <property type="entry name" value="HATPase_dom"/>
</dbReference>
<feature type="domain" description="Histidine kinase" evidence="11">
    <location>
        <begin position="132"/>
        <end position="351"/>
    </location>
</feature>
<dbReference type="InterPro" id="IPR004358">
    <property type="entry name" value="Sig_transdc_His_kin-like_C"/>
</dbReference>
<evidence type="ECO:0000256" key="9">
    <source>
        <dbReference type="ARBA" id="ARBA00058004"/>
    </source>
</evidence>
<dbReference type="PANTHER" id="PTHR43047:SF72">
    <property type="entry name" value="OSMOSENSING HISTIDINE PROTEIN KINASE SLN1"/>
    <property type="match status" value="1"/>
</dbReference>
<proteinExistence type="predicted"/>
<evidence type="ECO:0000256" key="6">
    <source>
        <dbReference type="ARBA" id="ARBA00022777"/>
    </source>
</evidence>
<dbReference type="InterPro" id="IPR036097">
    <property type="entry name" value="HisK_dim/P_sf"/>
</dbReference>
<dbReference type="FunFam" id="3.30.565.10:FF:000010">
    <property type="entry name" value="Sensor histidine kinase RcsC"/>
    <property type="match status" value="1"/>
</dbReference>
<dbReference type="EMBL" id="CAFB01000058">
    <property type="protein sequence ID" value="CCD30067.1"/>
    <property type="molecule type" value="Genomic_DNA"/>
</dbReference>
<dbReference type="AlphaFoldDB" id="G2JBB3"/>
<dbReference type="Gene3D" id="3.30.450.20">
    <property type="entry name" value="PAS domain"/>
    <property type="match status" value="1"/>
</dbReference>
<dbReference type="Pfam" id="PF02518">
    <property type="entry name" value="HATPase_c"/>
    <property type="match status" value="1"/>
</dbReference>
<dbReference type="CDD" id="cd00082">
    <property type="entry name" value="HisKA"/>
    <property type="match status" value="1"/>
</dbReference>
<dbReference type="PANTHER" id="PTHR43047">
    <property type="entry name" value="TWO-COMPONENT HISTIDINE PROTEIN KINASE"/>
    <property type="match status" value="1"/>
</dbReference>
<name>G2JBB3_9BURK</name>
<dbReference type="GO" id="GO:0009927">
    <property type="term" value="F:histidine phosphotransfer kinase activity"/>
    <property type="evidence" value="ECO:0007669"/>
    <property type="project" value="TreeGrafter"/>
</dbReference>
<dbReference type="Gene3D" id="1.10.287.130">
    <property type="match status" value="1"/>
</dbReference>
<dbReference type="SMART" id="SM00388">
    <property type="entry name" value="HisKA"/>
    <property type="match status" value="1"/>
</dbReference>
<evidence type="ECO:0000256" key="1">
    <source>
        <dbReference type="ARBA" id="ARBA00000085"/>
    </source>
</evidence>
<sequence length="362" mass="40702">MYSKLDEIYLASKEILNNFLVENLPINIFLVNEEGYVCWANKKLLNVVNIGSVEEVKGLHINTWGNYRWDYIQQIIKTEQETTIEEEYAGTYFLVTRKPIIKDHKVIGVLGISLDITDRKKAEIAKTEFLENMRHDMRTPIGGMVGLAHIMQKEANNPTLKNIADMLVSTSEAFLGFMDEILKTISLDEIPLSCQKFSLEHVLKSALTILQSQAAEKHLALSLEQDFFLPPTLIGDSLRIKRIVLELITNALKFTEKGHVKVSTRLVKQEAQQAIVQISVQDTGEGIPEDQYQVIFNKFTRLSPAYQAKYQGPGLGLANVKKLIEDLNGEIEVQSTRGEGSTFTCTIPLRMSLLEGGAVEST</sequence>
<comment type="function">
    <text evidence="9">Member of the two-component regulatory system BvgS/BvgA. Phosphorylates BvgA via a four-step phosphorelay in response to environmental signals.</text>
</comment>
<organism evidence="12 13">
    <name type="scientific">Candidatus Glomeribacter gigasporarum BEG34</name>
    <dbReference type="NCBI Taxonomy" id="1070319"/>
    <lineage>
        <taxon>Bacteria</taxon>
        <taxon>Pseudomonadati</taxon>
        <taxon>Pseudomonadota</taxon>
        <taxon>Betaproteobacteria</taxon>
        <taxon>Burkholderiales</taxon>
        <taxon>Burkholderiaceae</taxon>
        <taxon>Candidatus Glomeribacter</taxon>
    </lineage>
</organism>
<dbReference type="PRINTS" id="PR00344">
    <property type="entry name" value="BCTRLSENSOR"/>
</dbReference>
<keyword evidence="8" id="KW-0843">Virulence</keyword>
<dbReference type="GO" id="GO:0005886">
    <property type="term" value="C:plasma membrane"/>
    <property type="evidence" value="ECO:0007669"/>
    <property type="project" value="TreeGrafter"/>
</dbReference>
<dbReference type="InterPro" id="IPR005467">
    <property type="entry name" value="His_kinase_dom"/>
</dbReference>
<keyword evidence="5" id="KW-0732">Signal</keyword>
<accession>G2JBB3</accession>
<dbReference type="PROSITE" id="PS50109">
    <property type="entry name" value="HIS_KIN"/>
    <property type="match status" value="1"/>
</dbReference>
<comment type="catalytic activity">
    <reaction evidence="1">
        <text>ATP + protein L-histidine = ADP + protein N-phospho-L-histidine.</text>
        <dbReference type="EC" id="2.7.13.3"/>
    </reaction>
</comment>
<comment type="caution">
    <text evidence="12">The sequence shown here is derived from an EMBL/GenBank/DDBJ whole genome shotgun (WGS) entry which is preliminary data.</text>
</comment>
<evidence type="ECO:0000256" key="5">
    <source>
        <dbReference type="ARBA" id="ARBA00022729"/>
    </source>
</evidence>
<dbReference type="SMART" id="SM00387">
    <property type="entry name" value="HATPase_c"/>
    <property type="match status" value="1"/>
</dbReference>
<evidence type="ECO:0000256" key="4">
    <source>
        <dbReference type="ARBA" id="ARBA00022679"/>
    </source>
</evidence>
<evidence type="ECO:0000256" key="8">
    <source>
        <dbReference type="ARBA" id="ARBA00023026"/>
    </source>
</evidence>
<dbReference type="Pfam" id="PF00512">
    <property type="entry name" value="HisKA"/>
    <property type="match status" value="1"/>
</dbReference>
<dbReference type="eggNOG" id="COG2205">
    <property type="taxonomic scope" value="Bacteria"/>
</dbReference>
<evidence type="ECO:0000256" key="3">
    <source>
        <dbReference type="ARBA" id="ARBA00022553"/>
    </source>
</evidence>
<keyword evidence="3" id="KW-0597">Phosphoprotein</keyword>
<evidence type="ECO:0000256" key="7">
    <source>
        <dbReference type="ARBA" id="ARBA00023012"/>
    </source>
</evidence>
<dbReference type="Proteomes" id="UP000054051">
    <property type="component" value="Unassembled WGS sequence"/>
</dbReference>
<evidence type="ECO:0000256" key="2">
    <source>
        <dbReference type="ARBA" id="ARBA00012438"/>
    </source>
</evidence>
<evidence type="ECO:0000313" key="13">
    <source>
        <dbReference type="Proteomes" id="UP000054051"/>
    </source>
</evidence>
<evidence type="ECO:0000259" key="11">
    <source>
        <dbReference type="PROSITE" id="PS50109"/>
    </source>
</evidence>
<dbReference type="SUPFAM" id="SSF55785">
    <property type="entry name" value="PYP-like sensor domain (PAS domain)"/>
    <property type="match status" value="1"/>
</dbReference>
<keyword evidence="7" id="KW-0902">Two-component regulatory system</keyword>
<keyword evidence="4 12" id="KW-0808">Transferase</keyword>
<keyword evidence="13" id="KW-1185">Reference proteome</keyword>
<dbReference type="STRING" id="1070319.CAGGBEG34_30029"/>
<evidence type="ECO:0000313" key="12">
    <source>
        <dbReference type="EMBL" id="CCD30067.1"/>
    </source>
</evidence>